<comment type="caution">
    <text evidence="2">The sequence shown here is derived from an EMBL/GenBank/DDBJ whole genome shotgun (WGS) entry which is preliminary data.</text>
</comment>
<name>A0A8S2FDE8_9BILA</name>
<feature type="compositionally biased region" description="Polar residues" evidence="1">
    <location>
        <begin position="257"/>
        <end position="267"/>
    </location>
</feature>
<dbReference type="Proteomes" id="UP000682733">
    <property type="component" value="Unassembled WGS sequence"/>
</dbReference>
<evidence type="ECO:0000256" key="1">
    <source>
        <dbReference type="SAM" id="MobiDB-lite"/>
    </source>
</evidence>
<protein>
    <submittedName>
        <fullName evidence="2">Uncharacterized protein</fullName>
    </submittedName>
</protein>
<feature type="compositionally biased region" description="Basic residues" evidence="1">
    <location>
        <begin position="268"/>
        <end position="282"/>
    </location>
</feature>
<sequence length="453" mass="52436">MLTTVQQPLPRRPRGDNNGVDLQHNVPQQQEQYYPQQQFYPQAPNFQERVQVYGNNQNQLAHGAAEQRRYVPHPPTLGDYIPGHNRLLQGAADQRRYQPQQPDYKAFPNGQGPAIQEDRRFYNRPFLVDHWTKGNYNQWQNGRFGRPFVPRTNGQTNRMKYDGRPWQQQQSFVRFNDPYYNGSANQQGGMALTPEQQQRRTFLNRKRQAGNKRLFNNRKNNYNEADALLVSNRFNVLQTLDQDGVLPAESAAVIPEATSSKKQASVKNSKKTSKKAKQKAKKSSTQINKPVSLDLDDEVDAHSSEQKPNEYKNRPYLRADHIRRYLFSLSKPSDIAPTARHINRFVTVSAPIYDAWIRDNYEYQVVEKLLEIGTKDKHWAHEIVKKSKSRDDNVNRQYCIDKISELQRAISNHGNAVTKLQSELIAFVPYYNDVPGNTNNNGPVVTHDEQQYS</sequence>
<evidence type="ECO:0000313" key="4">
    <source>
        <dbReference type="Proteomes" id="UP000677228"/>
    </source>
</evidence>
<reference evidence="2" key="1">
    <citation type="submission" date="2021-02" db="EMBL/GenBank/DDBJ databases">
        <authorList>
            <person name="Nowell W R."/>
        </authorList>
    </citation>
    <scope>NUCLEOTIDE SEQUENCE</scope>
</reference>
<dbReference type="EMBL" id="CAJNOK010028406">
    <property type="protein sequence ID" value="CAF1434281.1"/>
    <property type="molecule type" value="Genomic_DNA"/>
</dbReference>
<evidence type="ECO:0000313" key="3">
    <source>
        <dbReference type="EMBL" id="CAF4231872.1"/>
    </source>
</evidence>
<dbReference type="AlphaFoldDB" id="A0A8S2FDE8"/>
<evidence type="ECO:0000313" key="2">
    <source>
        <dbReference type="EMBL" id="CAF1434281.1"/>
    </source>
</evidence>
<feature type="region of interest" description="Disordered" evidence="1">
    <location>
        <begin position="1"/>
        <end position="22"/>
    </location>
</feature>
<organism evidence="2 4">
    <name type="scientific">Didymodactylos carnosus</name>
    <dbReference type="NCBI Taxonomy" id="1234261"/>
    <lineage>
        <taxon>Eukaryota</taxon>
        <taxon>Metazoa</taxon>
        <taxon>Spiralia</taxon>
        <taxon>Gnathifera</taxon>
        <taxon>Rotifera</taxon>
        <taxon>Eurotatoria</taxon>
        <taxon>Bdelloidea</taxon>
        <taxon>Philodinida</taxon>
        <taxon>Philodinidae</taxon>
        <taxon>Didymodactylos</taxon>
    </lineage>
</organism>
<dbReference type="Proteomes" id="UP000677228">
    <property type="component" value="Unassembled WGS sequence"/>
</dbReference>
<feature type="compositionally biased region" description="Basic and acidic residues" evidence="1">
    <location>
        <begin position="300"/>
        <end position="310"/>
    </location>
</feature>
<proteinExistence type="predicted"/>
<gene>
    <name evidence="2" type="ORF">OVA965_LOCUS34176</name>
    <name evidence="3" type="ORF">TMI583_LOCUS35089</name>
</gene>
<accession>A0A8S2FDE8</accession>
<dbReference type="EMBL" id="CAJOBA010050196">
    <property type="protein sequence ID" value="CAF4231872.1"/>
    <property type="molecule type" value="Genomic_DNA"/>
</dbReference>
<feature type="region of interest" description="Disordered" evidence="1">
    <location>
        <begin position="256"/>
        <end position="310"/>
    </location>
</feature>